<dbReference type="EMBL" id="CP138858">
    <property type="protein sequence ID" value="WPJ95183.1"/>
    <property type="molecule type" value="Genomic_DNA"/>
</dbReference>
<evidence type="ECO:0000313" key="3">
    <source>
        <dbReference type="Proteomes" id="UP001324993"/>
    </source>
</evidence>
<dbReference type="InterPro" id="IPR029058">
    <property type="entry name" value="AB_hydrolase_fold"/>
</dbReference>
<name>A0ABZ0RJC2_9BACT</name>
<sequence>MSCLQRVYASVLLGWILLLTSLPVFGVEVIELWPGEVPASEGSKVEPIYDQVSARPDFMVLIYPAFLNQGEGNTLSDELVVNTETPPCFLFVAADDKHVNSSYVMARALADLGVPYELHVFLDGGHGYGMRDGNRAAETWPRLCLDWLNDFALGKR</sequence>
<dbReference type="Pfam" id="PF00326">
    <property type="entry name" value="Peptidase_S9"/>
    <property type="match status" value="1"/>
</dbReference>
<organism evidence="2 3">
    <name type="scientific">Coraliomargarita algicola</name>
    <dbReference type="NCBI Taxonomy" id="3092156"/>
    <lineage>
        <taxon>Bacteria</taxon>
        <taxon>Pseudomonadati</taxon>
        <taxon>Verrucomicrobiota</taxon>
        <taxon>Opitutia</taxon>
        <taxon>Puniceicoccales</taxon>
        <taxon>Coraliomargaritaceae</taxon>
        <taxon>Coraliomargarita</taxon>
    </lineage>
</organism>
<dbReference type="RefSeq" id="WP_319832076.1">
    <property type="nucleotide sequence ID" value="NZ_CP138858.1"/>
</dbReference>
<dbReference type="Proteomes" id="UP001324993">
    <property type="component" value="Chromosome"/>
</dbReference>
<proteinExistence type="predicted"/>
<accession>A0ABZ0RJC2</accession>
<evidence type="ECO:0000313" key="2">
    <source>
        <dbReference type="EMBL" id="WPJ95183.1"/>
    </source>
</evidence>
<feature type="domain" description="Peptidase S9 prolyl oligopeptidase catalytic" evidence="1">
    <location>
        <begin position="83"/>
        <end position="149"/>
    </location>
</feature>
<dbReference type="Gene3D" id="3.40.50.1820">
    <property type="entry name" value="alpha/beta hydrolase"/>
    <property type="match status" value="1"/>
</dbReference>
<gene>
    <name evidence="2" type="ORF">SH580_17310</name>
</gene>
<dbReference type="SUPFAM" id="SSF53474">
    <property type="entry name" value="alpha/beta-Hydrolases"/>
    <property type="match status" value="1"/>
</dbReference>
<evidence type="ECO:0000259" key="1">
    <source>
        <dbReference type="Pfam" id="PF00326"/>
    </source>
</evidence>
<dbReference type="InterPro" id="IPR001375">
    <property type="entry name" value="Peptidase_S9_cat"/>
</dbReference>
<protein>
    <submittedName>
        <fullName evidence="2">Prolyl oligopeptidase family serine peptidase</fullName>
    </submittedName>
</protein>
<keyword evidence="3" id="KW-1185">Reference proteome</keyword>
<reference evidence="2 3" key="1">
    <citation type="submission" date="2023-11" db="EMBL/GenBank/DDBJ databases">
        <title>Coraliomargarita sp. nov., isolated from marine algae.</title>
        <authorList>
            <person name="Lee J.K."/>
            <person name="Baek J.H."/>
            <person name="Kim J.M."/>
            <person name="Choi D.G."/>
            <person name="Jeon C.O."/>
        </authorList>
    </citation>
    <scope>NUCLEOTIDE SEQUENCE [LARGE SCALE GENOMIC DNA]</scope>
    <source>
        <strain evidence="2 3">J2-16</strain>
    </source>
</reference>